<proteinExistence type="predicted"/>
<protein>
    <recommendedName>
        <fullName evidence="1">Immunity MXAN-0049 protein domain-containing protein</fullName>
    </recommendedName>
</protein>
<dbReference type="InterPro" id="IPR012433">
    <property type="entry name" value="Imm11"/>
</dbReference>
<dbReference type="OrthoDB" id="8660107at2"/>
<dbReference type="PATRIC" id="fig|935700.4.peg.1019"/>
<dbReference type="RefSeq" id="WP_043917817.1">
    <property type="nucleotide sequence ID" value="NZ_FZPF01000007.1"/>
</dbReference>
<dbReference type="Pfam" id="PF07791">
    <property type="entry name" value="Imm11"/>
    <property type="match status" value="1"/>
</dbReference>
<dbReference type="EMBL" id="JYFE01000020">
    <property type="protein sequence ID" value="KIT17245.1"/>
    <property type="molecule type" value="Genomic_DNA"/>
</dbReference>
<dbReference type="AlphaFoldDB" id="A0A0D1ENL0"/>
<evidence type="ECO:0000259" key="1">
    <source>
        <dbReference type="Pfam" id="PF07791"/>
    </source>
</evidence>
<organism evidence="2 3">
    <name type="scientific">Jannaschia aquimarina</name>
    <dbReference type="NCBI Taxonomy" id="935700"/>
    <lineage>
        <taxon>Bacteria</taxon>
        <taxon>Pseudomonadati</taxon>
        <taxon>Pseudomonadota</taxon>
        <taxon>Alphaproteobacteria</taxon>
        <taxon>Rhodobacterales</taxon>
        <taxon>Roseobacteraceae</taxon>
        <taxon>Jannaschia</taxon>
    </lineage>
</organism>
<accession>A0A0D1ENL0</accession>
<keyword evidence="3" id="KW-1185">Reference proteome</keyword>
<reference evidence="2 3" key="1">
    <citation type="submission" date="2015-02" db="EMBL/GenBank/DDBJ databases">
        <title>Genome Sequence of Jannaschia aquimarina DSM28248, a member of the Roseobacter clade.</title>
        <authorList>
            <person name="Voget S."/>
            <person name="Daniel R."/>
        </authorList>
    </citation>
    <scope>NUCLEOTIDE SEQUENCE [LARGE SCALE GENOMIC DNA]</scope>
    <source>
        <strain evidence="2 3">GSW-M26</strain>
    </source>
</reference>
<sequence length="190" mass="20583">MTHIFRIGWEAGLIPASDHGWARRALAAGHAAAAVRAFMGYDDGSGLGDALLPDTLEPRGPVPDFWWMRAGLLVASDAMLAAIEALDPGRHRFWPIDLGTQGRAHGLIVRAFARAIAEDGSRLHVEPPEPLLGLPRHASLIGHAARVDPARLPDAHLWWDQALSKPYLMASDALAARIAPLATIPLRRCR</sequence>
<evidence type="ECO:0000313" key="2">
    <source>
        <dbReference type="EMBL" id="KIT17245.1"/>
    </source>
</evidence>
<comment type="caution">
    <text evidence="2">The sequence shown here is derived from an EMBL/GenBank/DDBJ whole genome shotgun (WGS) entry which is preliminary data.</text>
</comment>
<evidence type="ECO:0000313" key="3">
    <source>
        <dbReference type="Proteomes" id="UP000032232"/>
    </source>
</evidence>
<dbReference type="Proteomes" id="UP000032232">
    <property type="component" value="Unassembled WGS sequence"/>
</dbReference>
<gene>
    <name evidence="2" type="ORF">jaqu_09760</name>
</gene>
<feature type="domain" description="Immunity MXAN-0049 protein" evidence="1">
    <location>
        <begin position="59"/>
        <end position="178"/>
    </location>
</feature>
<dbReference type="STRING" id="935700.jaqu_09760"/>
<name>A0A0D1ENL0_9RHOB</name>